<dbReference type="GO" id="GO:0046872">
    <property type="term" value="F:metal ion binding"/>
    <property type="evidence" value="ECO:0007669"/>
    <property type="project" value="UniProtKB-KW"/>
</dbReference>
<dbReference type="InterPro" id="IPR026444">
    <property type="entry name" value="Secre_tail"/>
</dbReference>
<dbReference type="SMART" id="SM00560">
    <property type="entry name" value="LamGL"/>
    <property type="match status" value="2"/>
</dbReference>
<evidence type="ECO:0000256" key="1">
    <source>
        <dbReference type="ARBA" id="ARBA00001913"/>
    </source>
</evidence>
<dbReference type="OrthoDB" id="9801383at2"/>
<evidence type="ECO:0000259" key="6">
    <source>
        <dbReference type="SMART" id="SM00560"/>
    </source>
</evidence>
<dbReference type="Pfam" id="PF18962">
    <property type="entry name" value="Por_Secre_tail"/>
    <property type="match status" value="1"/>
</dbReference>
<dbReference type="GO" id="GO:0005975">
    <property type="term" value="P:carbohydrate metabolic process"/>
    <property type="evidence" value="ECO:0007669"/>
    <property type="project" value="UniProtKB-ARBA"/>
</dbReference>
<keyword evidence="8" id="KW-1185">Reference proteome</keyword>
<keyword evidence="4" id="KW-0106">Calcium</keyword>
<dbReference type="RefSeq" id="WP_109569486.1">
    <property type="nucleotide sequence ID" value="NZ_CP029463.1"/>
</dbReference>
<protein>
    <recommendedName>
        <fullName evidence="6">LamG-like jellyroll fold domain-containing protein</fullName>
    </recommendedName>
</protein>
<feature type="domain" description="LamG-like jellyroll fold" evidence="6">
    <location>
        <begin position="373"/>
        <end position="505"/>
    </location>
</feature>
<dbReference type="InterPro" id="IPR013783">
    <property type="entry name" value="Ig-like_fold"/>
</dbReference>
<organism evidence="7 8">
    <name type="scientific">Flavobacterium sediminis</name>
    <dbReference type="NCBI Taxonomy" id="2201181"/>
    <lineage>
        <taxon>Bacteria</taxon>
        <taxon>Pseudomonadati</taxon>
        <taxon>Bacteroidota</taxon>
        <taxon>Flavobacteriia</taxon>
        <taxon>Flavobacteriales</taxon>
        <taxon>Flavobacteriaceae</taxon>
        <taxon>Flavobacterium</taxon>
    </lineage>
</organism>
<dbReference type="KEGG" id="fse:DI487_09845"/>
<evidence type="ECO:0000256" key="4">
    <source>
        <dbReference type="ARBA" id="ARBA00022837"/>
    </source>
</evidence>
<accession>A0A2U8QV92</accession>
<reference evidence="7 8" key="1">
    <citation type="submission" date="2018-05" db="EMBL/GenBank/DDBJ databases">
        <title>Flavobacterium sp. MEBiC07310.</title>
        <authorList>
            <person name="Baek K."/>
        </authorList>
    </citation>
    <scope>NUCLEOTIDE SEQUENCE [LARGE SCALE GENOMIC DNA]</scope>
    <source>
        <strain evidence="7 8">MEBiC07310</strain>
    </source>
</reference>
<dbReference type="Gene3D" id="2.60.40.10">
    <property type="entry name" value="Immunoglobulins"/>
    <property type="match status" value="1"/>
</dbReference>
<evidence type="ECO:0000256" key="3">
    <source>
        <dbReference type="ARBA" id="ARBA00022729"/>
    </source>
</evidence>
<dbReference type="EMBL" id="CP029463">
    <property type="protein sequence ID" value="AWM14120.1"/>
    <property type="molecule type" value="Genomic_DNA"/>
</dbReference>
<dbReference type="SUPFAM" id="SSF49899">
    <property type="entry name" value="Concanavalin A-like lectins/glucanases"/>
    <property type="match status" value="2"/>
</dbReference>
<evidence type="ECO:0000256" key="5">
    <source>
        <dbReference type="ARBA" id="ARBA00023157"/>
    </source>
</evidence>
<dbReference type="AlphaFoldDB" id="A0A2U8QV92"/>
<dbReference type="InterPro" id="IPR044023">
    <property type="entry name" value="Ig_7"/>
</dbReference>
<dbReference type="Pfam" id="PF19081">
    <property type="entry name" value="Ig_7"/>
    <property type="match status" value="1"/>
</dbReference>
<dbReference type="Gene3D" id="2.60.120.200">
    <property type="match status" value="2"/>
</dbReference>
<evidence type="ECO:0000313" key="8">
    <source>
        <dbReference type="Proteomes" id="UP000245429"/>
    </source>
</evidence>
<dbReference type="GO" id="GO:0004553">
    <property type="term" value="F:hydrolase activity, hydrolyzing O-glycosyl compounds"/>
    <property type="evidence" value="ECO:0007669"/>
    <property type="project" value="UniProtKB-ARBA"/>
</dbReference>
<dbReference type="InterPro" id="IPR006558">
    <property type="entry name" value="LamG-like"/>
</dbReference>
<dbReference type="Proteomes" id="UP000245429">
    <property type="component" value="Chromosome"/>
</dbReference>
<proteinExistence type="predicted"/>
<comment type="cofactor">
    <cofactor evidence="1">
        <name>Ca(2+)</name>
        <dbReference type="ChEBI" id="CHEBI:29108"/>
    </cofactor>
</comment>
<keyword evidence="3" id="KW-0732">Signal</keyword>
<dbReference type="PANTHER" id="PTHR19277:SF125">
    <property type="entry name" value="B6"/>
    <property type="match status" value="1"/>
</dbReference>
<keyword evidence="5" id="KW-1015">Disulfide bond</keyword>
<feature type="domain" description="LamG-like jellyroll fold" evidence="6">
    <location>
        <begin position="65"/>
        <end position="191"/>
    </location>
</feature>
<dbReference type="InterPro" id="IPR013320">
    <property type="entry name" value="ConA-like_dom_sf"/>
</dbReference>
<evidence type="ECO:0000313" key="7">
    <source>
        <dbReference type="EMBL" id="AWM14120.1"/>
    </source>
</evidence>
<keyword evidence="2" id="KW-0479">Metal-binding</keyword>
<dbReference type="Pfam" id="PF13385">
    <property type="entry name" value="Laminin_G_3"/>
    <property type="match status" value="2"/>
</dbReference>
<gene>
    <name evidence="7" type="ORF">DI487_09845</name>
</gene>
<dbReference type="PANTHER" id="PTHR19277">
    <property type="entry name" value="PENTRAXIN"/>
    <property type="match status" value="1"/>
</dbReference>
<name>A0A2U8QV92_9FLAO</name>
<evidence type="ECO:0000256" key="2">
    <source>
        <dbReference type="ARBA" id="ARBA00022723"/>
    </source>
</evidence>
<dbReference type="NCBIfam" id="TIGR04183">
    <property type="entry name" value="Por_Secre_tail"/>
    <property type="match status" value="1"/>
</dbReference>
<dbReference type="InterPro" id="IPR051360">
    <property type="entry name" value="Neuronal_Pentraxin_Related"/>
</dbReference>
<sequence length="763" mass="81526">MLAPSGDIFTGGTLYYGSGSSFSSYDLWFKTYVSVPTPATHLNFDGVNDYVNLGTSISTALNGATALTFEAWINPSVLNGWNNIITDYDGAYHKVLLRVRNNNNIQFVLNGTFLNSPFSVPLNTWTHIAAVYDGANMYVYANGTLIASQAASVSLPTTSNQFNIGNRISGSELFTGNIDEVRVWTTARTVEQINGSMNCELQGTESGLVAYYQFNQGIDQADNTSVTTLTDATSNGYDGTLTNFALTGSTSNWLAGSAVTTGSTVPVAPTVATPVVYNQNATATALTATTGGTGLLWYTSATGGTGSATAPIPDTSTLGTTSYWVSSTNANGCESERMELVVNVLSPATHLNFDGADDYIAIGANPIFDFANNDFTLEAYIYRAISGTDDCIIGKDNWASNNGYSFWILSSDKLVLRFGSTTYSSTMSVPSSTFTHVAATYDSVNNEVSLYINGVLDSTHPSGDPILNTGSLYIGTPQDAVANSTYGFSGSIDDLRIWNTLRSETELNGFMNCELQGTENGLLAYYKFNQGSDQADNTTVTTVTDATANANNGTLVNFALTGATSNWLAGSPLGIAPQVTTQPQDQTITETDSLTFTVAATGATSYQWEVSTDGGSTWMALNDNFANPDVSGSTTNTLTVSGNNMIMVNGYLFRVLIGGTAICTIPSDSALATVTLGTETFSANGKEVTIYPNPFRNEIIVDLLHITTTGTSLEIYDSNGRLLKDQKLSTTQNRIDMHDLPSGLYLFRIISDERTWTQKVIKQ</sequence>